<keyword evidence="1" id="KW-0805">Transcription regulation</keyword>
<feature type="domain" description="HTH tetR-type" evidence="5">
    <location>
        <begin position="9"/>
        <end position="69"/>
    </location>
</feature>
<proteinExistence type="predicted"/>
<gene>
    <name evidence="6" type="ORF">LH23_22515</name>
</gene>
<evidence type="ECO:0000256" key="4">
    <source>
        <dbReference type="PROSITE-ProRule" id="PRU00335"/>
    </source>
</evidence>
<dbReference type="PANTHER" id="PTHR47506">
    <property type="entry name" value="TRANSCRIPTIONAL REGULATORY PROTEIN"/>
    <property type="match status" value="1"/>
</dbReference>
<name>A0AAN0S841_9ENTR</name>
<dbReference type="PANTHER" id="PTHR47506:SF7">
    <property type="entry name" value="TRANSCRIPTIONAL REGULATORY PROTEIN"/>
    <property type="match status" value="1"/>
</dbReference>
<dbReference type="KEGG" id="cem:LH23_22515"/>
<dbReference type="InterPro" id="IPR036271">
    <property type="entry name" value="Tet_transcr_reg_TetR-rel_C_sf"/>
</dbReference>
<keyword evidence="2 4" id="KW-0238">DNA-binding</keyword>
<protein>
    <recommendedName>
        <fullName evidence="5">HTH tetR-type domain-containing protein</fullName>
    </recommendedName>
</protein>
<organism evidence="6 7">
    <name type="scientific">Cedecea neteri</name>
    <dbReference type="NCBI Taxonomy" id="158822"/>
    <lineage>
        <taxon>Bacteria</taxon>
        <taxon>Pseudomonadati</taxon>
        <taxon>Pseudomonadota</taxon>
        <taxon>Gammaproteobacteria</taxon>
        <taxon>Enterobacterales</taxon>
        <taxon>Enterobacteriaceae</taxon>
        <taxon>Cedecea</taxon>
    </lineage>
</organism>
<dbReference type="SUPFAM" id="SSF46689">
    <property type="entry name" value="Homeodomain-like"/>
    <property type="match status" value="1"/>
</dbReference>
<evidence type="ECO:0000256" key="1">
    <source>
        <dbReference type="ARBA" id="ARBA00023015"/>
    </source>
</evidence>
<dbReference type="Proteomes" id="UP000029516">
    <property type="component" value="Chromosome"/>
</dbReference>
<dbReference type="GO" id="GO:0003677">
    <property type="term" value="F:DNA binding"/>
    <property type="evidence" value="ECO:0007669"/>
    <property type="project" value="UniProtKB-UniRule"/>
</dbReference>
<dbReference type="PROSITE" id="PS50977">
    <property type="entry name" value="HTH_TETR_2"/>
    <property type="match status" value="1"/>
</dbReference>
<accession>A0AAN0S841</accession>
<evidence type="ECO:0000313" key="7">
    <source>
        <dbReference type="Proteomes" id="UP000029516"/>
    </source>
</evidence>
<dbReference type="EMBL" id="CP009458">
    <property type="protein sequence ID" value="AIR63333.1"/>
    <property type="molecule type" value="Genomic_DNA"/>
</dbReference>
<dbReference type="InterPro" id="IPR009057">
    <property type="entry name" value="Homeodomain-like_sf"/>
</dbReference>
<reference evidence="6 7" key="1">
    <citation type="submission" date="2014-09" db="EMBL/GenBank/DDBJ databases">
        <authorList>
            <person name="Chan K.-G."/>
        </authorList>
    </citation>
    <scope>NUCLEOTIDE SEQUENCE [LARGE SCALE GENOMIC DNA]</scope>
    <source>
        <strain evidence="6 7">M006</strain>
    </source>
</reference>
<keyword evidence="3" id="KW-0804">Transcription</keyword>
<sequence>MRYAKGHKEETHKHIVKVASQRFREEGIEKVGVAALMEHAGLTVGGFYSHFKSKEELIQEAVGIAADETFCSIFAEGDGSSPVSLEHILSRYLSPGHRDNPDKGCVFASLASELKNRPEDTRSMITRKTLSFIERIADCLPVEAGAEARMRVAGAVWAVMVGTLQLSRIVTDEALSTQLLKDGISNALRLASEIETKRTG</sequence>
<dbReference type="PRINTS" id="PR00455">
    <property type="entry name" value="HTHTETR"/>
</dbReference>
<evidence type="ECO:0000256" key="2">
    <source>
        <dbReference type="ARBA" id="ARBA00023125"/>
    </source>
</evidence>
<dbReference type="RefSeq" id="WP_039295877.1">
    <property type="nucleotide sequence ID" value="NZ_CP009458.1"/>
</dbReference>
<dbReference type="Pfam" id="PF00440">
    <property type="entry name" value="TetR_N"/>
    <property type="match status" value="1"/>
</dbReference>
<dbReference type="AlphaFoldDB" id="A0AAN0S841"/>
<dbReference type="InterPro" id="IPR001647">
    <property type="entry name" value="HTH_TetR"/>
</dbReference>
<evidence type="ECO:0000313" key="6">
    <source>
        <dbReference type="EMBL" id="AIR63333.1"/>
    </source>
</evidence>
<evidence type="ECO:0000256" key="3">
    <source>
        <dbReference type="ARBA" id="ARBA00023163"/>
    </source>
</evidence>
<dbReference type="Gene3D" id="1.10.10.60">
    <property type="entry name" value="Homeodomain-like"/>
    <property type="match status" value="1"/>
</dbReference>
<evidence type="ECO:0000259" key="5">
    <source>
        <dbReference type="PROSITE" id="PS50977"/>
    </source>
</evidence>
<dbReference type="Gene3D" id="1.10.357.10">
    <property type="entry name" value="Tetracycline Repressor, domain 2"/>
    <property type="match status" value="1"/>
</dbReference>
<feature type="DNA-binding region" description="H-T-H motif" evidence="4">
    <location>
        <begin position="32"/>
        <end position="51"/>
    </location>
</feature>
<dbReference type="SUPFAM" id="SSF48498">
    <property type="entry name" value="Tetracyclin repressor-like, C-terminal domain"/>
    <property type="match status" value="1"/>
</dbReference>